<feature type="domain" description="C2H2-type" evidence="13">
    <location>
        <begin position="544"/>
        <end position="571"/>
    </location>
</feature>
<dbReference type="PANTHER" id="PTHR23226:SF416">
    <property type="entry name" value="FI01424P"/>
    <property type="match status" value="1"/>
</dbReference>
<keyword evidence="11" id="KW-0175">Coiled coil</keyword>
<keyword evidence="9" id="KW-0539">Nucleus</keyword>
<feature type="domain" description="C2H2-type" evidence="13">
    <location>
        <begin position="516"/>
        <end position="543"/>
    </location>
</feature>
<feature type="domain" description="C2H2-type" evidence="13">
    <location>
        <begin position="1777"/>
        <end position="1802"/>
    </location>
</feature>
<keyword evidence="4 10" id="KW-0863">Zinc-finger</keyword>
<feature type="non-terminal residue" evidence="14">
    <location>
        <position position="1942"/>
    </location>
</feature>
<dbReference type="PANTHER" id="PTHR23226">
    <property type="entry name" value="ZINC FINGER AND SCAN DOMAIN-CONTAINING"/>
    <property type="match status" value="1"/>
</dbReference>
<dbReference type="Pfam" id="PF13837">
    <property type="entry name" value="Myb_DNA-bind_4"/>
    <property type="match status" value="4"/>
</dbReference>
<dbReference type="Pfam" id="PF00096">
    <property type="entry name" value="zf-C2H2"/>
    <property type="match status" value="12"/>
</dbReference>
<dbReference type="GO" id="GO:0003677">
    <property type="term" value="F:DNA binding"/>
    <property type="evidence" value="ECO:0007669"/>
    <property type="project" value="UniProtKB-KW"/>
</dbReference>
<evidence type="ECO:0000256" key="7">
    <source>
        <dbReference type="ARBA" id="ARBA00023125"/>
    </source>
</evidence>
<name>A0A315VJS4_GAMAF</name>
<evidence type="ECO:0000256" key="11">
    <source>
        <dbReference type="SAM" id="Coils"/>
    </source>
</evidence>
<feature type="domain" description="C2H2-type" evidence="13">
    <location>
        <begin position="600"/>
        <end position="627"/>
    </location>
</feature>
<dbReference type="FunFam" id="3.30.160.60:FF:000358">
    <property type="entry name" value="zinc finger protein 24"/>
    <property type="match status" value="1"/>
</dbReference>
<dbReference type="InterPro" id="IPR013087">
    <property type="entry name" value="Znf_C2H2_type"/>
</dbReference>
<dbReference type="GO" id="GO:0008270">
    <property type="term" value="F:zinc ion binding"/>
    <property type="evidence" value="ECO:0007669"/>
    <property type="project" value="UniProtKB-KW"/>
</dbReference>
<evidence type="ECO:0000313" key="15">
    <source>
        <dbReference type="Proteomes" id="UP000250572"/>
    </source>
</evidence>
<dbReference type="PROSITE" id="PS00028">
    <property type="entry name" value="ZINC_FINGER_C2H2_1"/>
    <property type="match status" value="16"/>
</dbReference>
<keyword evidence="5" id="KW-0862">Zinc</keyword>
<evidence type="ECO:0000256" key="4">
    <source>
        <dbReference type="ARBA" id="ARBA00022771"/>
    </source>
</evidence>
<reference evidence="14 15" key="1">
    <citation type="journal article" date="2018" name="G3 (Bethesda)">
        <title>A High-Quality Reference Genome for the Invasive Mosquitofish Gambusia affinis Using a Chicago Library.</title>
        <authorList>
            <person name="Hoffberg S.L."/>
            <person name="Troendle N.J."/>
            <person name="Glenn T.C."/>
            <person name="Mahmud O."/>
            <person name="Louha S."/>
            <person name="Chalopin D."/>
            <person name="Bennetzen J.L."/>
            <person name="Mauricio R."/>
        </authorList>
    </citation>
    <scope>NUCLEOTIDE SEQUENCE [LARGE SCALE GENOMIC DNA]</scope>
    <source>
        <strain evidence="14">NE01/NJP1002.9</strain>
        <tissue evidence="14">Muscle</tissue>
    </source>
</reference>
<feature type="domain" description="C2H2-type" evidence="13">
    <location>
        <begin position="1859"/>
        <end position="1886"/>
    </location>
</feature>
<dbReference type="InterPro" id="IPR036236">
    <property type="entry name" value="Znf_C2H2_sf"/>
</dbReference>
<organism evidence="14 15">
    <name type="scientific">Gambusia affinis</name>
    <name type="common">Western mosquitofish</name>
    <name type="synonym">Heterandria affinis</name>
    <dbReference type="NCBI Taxonomy" id="33528"/>
    <lineage>
        <taxon>Eukaryota</taxon>
        <taxon>Metazoa</taxon>
        <taxon>Chordata</taxon>
        <taxon>Craniata</taxon>
        <taxon>Vertebrata</taxon>
        <taxon>Euteleostomi</taxon>
        <taxon>Actinopterygii</taxon>
        <taxon>Neopterygii</taxon>
        <taxon>Teleostei</taxon>
        <taxon>Neoteleostei</taxon>
        <taxon>Acanthomorphata</taxon>
        <taxon>Ovalentaria</taxon>
        <taxon>Atherinomorphae</taxon>
        <taxon>Cyprinodontiformes</taxon>
        <taxon>Poeciliidae</taxon>
        <taxon>Poeciliinae</taxon>
        <taxon>Gambusia</taxon>
    </lineage>
</organism>
<keyword evidence="8" id="KW-0804">Transcription</keyword>
<protein>
    <recommendedName>
        <fullName evidence="13">C2H2-type domain-containing protein</fullName>
    </recommendedName>
</protein>
<feature type="coiled-coil region" evidence="11">
    <location>
        <begin position="1305"/>
        <end position="1332"/>
    </location>
</feature>
<evidence type="ECO:0000256" key="9">
    <source>
        <dbReference type="ARBA" id="ARBA00023242"/>
    </source>
</evidence>
<proteinExistence type="predicted"/>
<dbReference type="FunFam" id="3.30.160.60:FF:000624">
    <property type="entry name" value="zinc finger protein 697"/>
    <property type="match status" value="2"/>
</dbReference>
<feature type="domain" description="C2H2-type" evidence="13">
    <location>
        <begin position="572"/>
        <end position="599"/>
    </location>
</feature>
<evidence type="ECO:0000256" key="6">
    <source>
        <dbReference type="ARBA" id="ARBA00023015"/>
    </source>
</evidence>
<sequence>GALPLASLRLLASPLQLTYSYIWQVIRQRNVKHYGKVEEFVTMVTQIVPELLSFKQTAQLILGLRARIILDLLQNDGPPDSKTIQTLINRLKITSSAKDVEVEKSQTNFMVLIQNLLKNPTERKRFFQEMFPVQYGVKFDTALQALIAGLVCKLEQLLPVPNLSQLGAMISTDATVLDACGGFIPDRGDLKTLLQHHQSKGLLGVKATVSTSVGDCVLSSLAFMPKPVETPPPPPPPPQPQQQPQQQPQKQPEVAVMESSPASPSDSEDVGGLSDDASSPAPSVDAPQQEGPIGYKTADANGAKEKDVTATVQNQPEKSSELQQVATTPQGEKKDETPAASEQPELQQLPLKSIPFRVVQVPVKPSSTLAKDNQKPQTHRVTLHQWVSQIATNTMSLPALPPLPPGRLSDDDDDPRPSIRRKKQLRHLIDRFSCTVCDKSFPYQSKLMDHERIHTGEKPFQCSACNKSFRTQAFLNNHLKTHSTMRPYACGQCGKCFAKLQTLTKHILAHSGQKPFYCNICNKGFTQSTYFKRHMECHTSQMTFPCKHCSKTFPTAFKLSNHERWHTRDRPHMCERCGKRFLVPSLLKRHMGYHIGERQYLCSQCGKTFVYLSDLKRHQHDHLPKTKIPCPVCQKKFSSKYCLRVHLRIHTRERPYRCPLCDKSFTQVGNLKVHIRLHTNERPFNCDVCGKTYKLASHLNVHKRTHSCKKPWTCETCGKGFTVPALLRKHEQIHVKEANPDFAGKRRTEALLSLWSEEKIQHPSVGTNIPNSFTTSFQGLKKTEITKDAVFYPIKVEDSNTPCTSNGAVEALLQTSAMWPPTALGRRKDKPTCSWSKKEVLTLLTHWANPAVQQELSRNVRNNAVYSSLSAKLASLGYNKTAQKCKEKLKKLKQDYRRIKSSSHLDGGKNIWFDIIDQVLGASVAAAQKHPETPKLSSAEPALPVLFEENCQGFSPSTNDFDTFSEPDPAPAPSDVMKETDFFVVRIEDGTPSTSTAGSSSAQQAPDMFVTSHVEKRKYVHTCSWSKKEVQALLAYWANPVVQEELRRNVRNNAVYNSLSAKLASLGFSKSAQKCKEKIKKLKQDYRRVKNSQHVGWARTAWFGILDEVLGSQGAPSKCSKTLNPLSEEPNEGDMEAEDGCRWSADEVQVLITLWAQPNIQKQLLASGESDEVFTYLSDELAQVGFAKSPRQCSLKVDKLKKEYTELKQEGANVNDKSDWFAIMDSVLFPEGDASKERNLSAVLTASNPPEDFSHTLWTTEEVDALLTKWAEEHVQDQLKSAEDDQRAYAQLSSELATQGFDKTTSQCRTKLRLLKQEYERIKEQKDSKAQKTKWFVIMENVFRCHKPETESSPSSVETSQHEQPERLGACDLSIPSLCLLVPTLRLMCAFAWKVIQSGNVPHYRKVEELVVLVTELSPQLLTARERVQLLLRLRARFVLELCRSRSTANLLNVQPHLRIIQDLEMNADCGQEELNELESSKSNFVEVVYALLEDAEERKRFFKEAFPIHYGEQYEATLQRLVWKFISRLDNLLPIPDIKQTAEWLSSAPSVMEECGKLVLDPEQLRTLLNFQEQQTGNPNKSLPQAQNMFLPSLSLHLKANSRQQLPVQCKGSAPDDDESQTRDNSIPENLEDKQSDGAIAANRSSVMATPLKLHRCSMCSFADTKVSAFLNHIRQEHLSPIDDTFEDHFFQNTSVGLDCELSSELLSNVATSNSRGPPYQCAKCDKRYLSKSSLIVHYRIHTGETPYLCSHCGQGFRSSAYLDLHTRVHTGERRYKCHICGKTSNQHLTRHMRMHRGEKNYLCTECGKAFLSNGELKLHMRYHTGERPYTCKHCGKGFIAKCLLTVHTRRHTGESPYRCPMCPKSFPTLRAQKKHLKIHSSKKSLQCLDCGRIFRLEDTFKLHSRDFVQTTALVPSTPTDPGPTPCDFHEAVRQNRSPVV</sequence>
<comment type="caution">
    <text evidence="14">The sequence shown here is derived from an EMBL/GenBank/DDBJ whole genome shotgun (WGS) entry which is preliminary data.</text>
</comment>
<dbReference type="SMART" id="SM00355">
    <property type="entry name" value="ZnF_C2H2"/>
    <property type="match status" value="19"/>
</dbReference>
<dbReference type="FunFam" id="3.30.160.60:FF:000100">
    <property type="entry name" value="Zinc finger 45-like"/>
    <property type="match status" value="2"/>
</dbReference>
<feature type="compositionally biased region" description="Low complexity" evidence="12">
    <location>
        <begin position="274"/>
        <end position="287"/>
    </location>
</feature>
<dbReference type="FunFam" id="3.30.160.60:FF:000110">
    <property type="entry name" value="Zinc finger protein-like"/>
    <property type="match status" value="1"/>
</dbReference>
<feature type="region of interest" description="Disordered" evidence="12">
    <location>
        <begin position="224"/>
        <end position="351"/>
    </location>
</feature>
<dbReference type="Gene3D" id="3.30.160.60">
    <property type="entry name" value="Classic Zinc Finger"/>
    <property type="match status" value="16"/>
</dbReference>
<dbReference type="FunFam" id="3.30.160.60:FF:000446">
    <property type="entry name" value="Zinc finger protein"/>
    <property type="match status" value="2"/>
</dbReference>
<evidence type="ECO:0000256" key="5">
    <source>
        <dbReference type="ARBA" id="ARBA00022833"/>
    </source>
</evidence>
<evidence type="ECO:0000256" key="8">
    <source>
        <dbReference type="ARBA" id="ARBA00023163"/>
    </source>
</evidence>
<dbReference type="STRING" id="33528.ENSGAFP00000027144"/>
<evidence type="ECO:0000256" key="10">
    <source>
        <dbReference type="PROSITE-ProRule" id="PRU00042"/>
    </source>
</evidence>
<evidence type="ECO:0000256" key="2">
    <source>
        <dbReference type="ARBA" id="ARBA00022723"/>
    </source>
</evidence>
<keyword evidence="7" id="KW-0238">DNA-binding</keyword>
<dbReference type="Proteomes" id="UP000250572">
    <property type="component" value="Unassembled WGS sequence"/>
</dbReference>
<feature type="domain" description="C2H2-type" evidence="13">
    <location>
        <begin position="656"/>
        <end position="683"/>
    </location>
</feature>
<feature type="domain" description="C2H2-type" evidence="13">
    <location>
        <begin position="488"/>
        <end position="515"/>
    </location>
</feature>
<dbReference type="CDD" id="cd11657">
    <property type="entry name" value="TIN2_N"/>
    <property type="match status" value="2"/>
</dbReference>
<feature type="domain" description="C2H2-type" evidence="13">
    <location>
        <begin position="432"/>
        <end position="459"/>
    </location>
</feature>
<evidence type="ECO:0000256" key="3">
    <source>
        <dbReference type="ARBA" id="ARBA00022737"/>
    </source>
</evidence>
<dbReference type="FunFam" id="3.30.160.60:FF:001228">
    <property type="entry name" value="Zinc finger protein 236"/>
    <property type="match status" value="1"/>
</dbReference>
<feature type="domain" description="C2H2-type" evidence="13">
    <location>
        <begin position="1749"/>
        <end position="1776"/>
    </location>
</feature>
<evidence type="ECO:0000256" key="1">
    <source>
        <dbReference type="ARBA" id="ARBA00004123"/>
    </source>
</evidence>
<feature type="compositionally biased region" description="Polar residues" evidence="12">
    <location>
        <begin position="310"/>
        <end position="330"/>
    </location>
</feature>
<dbReference type="InterPro" id="IPR029400">
    <property type="entry name" value="TINF2_N"/>
</dbReference>
<feature type="domain" description="C2H2-type" evidence="13">
    <location>
        <begin position="1721"/>
        <end position="1748"/>
    </location>
</feature>
<keyword evidence="6" id="KW-0805">Transcription regulation</keyword>
<dbReference type="Pfam" id="PF12874">
    <property type="entry name" value="zf-met"/>
    <property type="match status" value="1"/>
</dbReference>
<keyword evidence="2" id="KW-0479">Metal-binding</keyword>
<feature type="domain" description="C2H2-type" evidence="13">
    <location>
        <begin position="1831"/>
        <end position="1858"/>
    </location>
</feature>
<feature type="region of interest" description="Disordered" evidence="12">
    <location>
        <begin position="1609"/>
        <end position="1640"/>
    </location>
</feature>
<feature type="compositionally biased region" description="Low complexity" evidence="12">
    <location>
        <begin position="242"/>
        <end position="265"/>
    </location>
</feature>
<dbReference type="FunFam" id="3.30.160.60:FF:002343">
    <property type="entry name" value="Zinc finger protein 33A"/>
    <property type="match status" value="2"/>
</dbReference>
<dbReference type="SUPFAM" id="SSF57667">
    <property type="entry name" value="beta-beta-alpha zinc fingers"/>
    <property type="match status" value="9"/>
</dbReference>
<keyword evidence="15" id="KW-1185">Reference proteome</keyword>
<feature type="compositionally biased region" description="Pro residues" evidence="12">
    <location>
        <begin position="228"/>
        <end position="241"/>
    </location>
</feature>
<evidence type="ECO:0000259" key="13">
    <source>
        <dbReference type="PROSITE" id="PS50157"/>
    </source>
</evidence>
<feature type="region of interest" description="Disordered" evidence="12">
    <location>
        <begin position="396"/>
        <end position="422"/>
    </location>
</feature>
<dbReference type="PROSITE" id="PS50157">
    <property type="entry name" value="ZINC_FINGER_C2H2_2"/>
    <property type="match status" value="17"/>
</dbReference>
<keyword evidence="3" id="KW-0677">Repeat</keyword>
<feature type="region of interest" description="Disordered" evidence="12">
    <location>
        <begin position="1115"/>
        <end position="1137"/>
    </location>
</feature>
<dbReference type="GO" id="GO:0005634">
    <property type="term" value="C:nucleus"/>
    <property type="evidence" value="ECO:0007669"/>
    <property type="project" value="UniProtKB-SubCell"/>
</dbReference>
<feature type="domain" description="C2H2-type" evidence="13">
    <location>
        <begin position="1803"/>
        <end position="1830"/>
    </location>
</feature>
<gene>
    <name evidence="14" type="ORF">CCH79_00018412</name>
</gene>
<evidence type="ECO:0000256" key="12">
    <source>
        <dbReference type="SAM" id="MobiDB-lite"/>
    </source>
</evidence>
<dbReference type="InterPro" id="IPR044822">
    <property type="entry name" value="Myb_DNA-bind_4"/>
</dbReference>
<feature type="domain" description="C2H2-type" evidence="13">
    <location>
        <begin position="628"/>
        <end position="655"/>
    </location>
</feature>
<feature type="domain" description="C2H2-type" evidence="13">
    <location>
        <begin position="712"/>
        <end position="739"/>
    </location>
</feature>
<accession>A0A315VJS4</accession>
<dbReference type="EMBL" id="NHOQ01002139">
    <property type="protein sequence ID" value="PWA19403.1"/>
    <property type="molecule type" value="Genomic_DNA"/>
</dbReference>
<feature type="non-terminal residue" evidence="14">
    <location>
        <position position="1"/>
    </location>
</feature>
<feature type="domain" description="C2H2-type" evidence="13">
    <location>
        <begin position="684"/>
        <end position="711"/>
    </location>
</feature>
<comment type="subcellular location">
    <subcellularLocation>
        <location evidence="1">Nucleus</location>
    </subcellularLocation>
</comment>
<evidence type="ECO:0000313" key="14">
    <source>
        <dbReference type="EMBL" id="PWA19403.1"/>
    </source>
</evidence>
<dbReference type="Pfam" id="PF14973">
    <property type="entry name" value="TINF2_N"/>
    <property type="match status" value="2"/>
</dbReference>
<feature type="domain" description="C2H2-type" evidence="13">
    <location>
        <begin position="460"/>
        <end position="487"/>
    </location>
</feature>
<dbReference type="FunFam" id="3.30.160.60:FF:000290">
    <property type="entry name" value="Zinc finger protein 697 isoform X1"/>
    <property type="match status" value="1"/>
</dbReference>
<dbReference type="Gene3D" id="1.10.10.60">
    <property type="entry name" value="Homeodomain-like"/>
    <property type="match status" value="4"/>
</dbReference>